<dbReference type="AlphaFoldDB" id="A0A9W8E7K8"/>
<gene>
    <name evidence="3" type="primary">ssh4_3</name>
    <name evidence="3" type="ORF">H4R34_004088</name>
</gene>
<accession>A0A9W8E7K8</accession>
<organism evidence="3 4">
    <name type="scientific">Dimargaris verticillata</name>
    <dbReference type="NCBI Taxonomy" id="2761393"/>
    <lineage>
        <taxon>Eukaryota</taxon>
        <taxon>Fungi</taxon>
        <taxon>Fungi incertae sedis</taxon>
        <taxon>Zoopagomycota</taxon>
        <taxon>Kickxellomycotina</taxon>
        <taxon>Dimargaritomycetes</taxon>
        <taxon>Dimargaritales</taxon>
        <taxon>Dimargaritaceae</taxon>
        <taxon>Dimargaris</taxon>
    </lineage>
</organism>
<dbReference type="InterPro" id="IPR003877">
    <property type="entry name" value="SPRY_dom"/>
</dbReference>
<feature type="compositionally biased region" description="Basic and acidic residues" evidence="1">
    <location>
        <begin position="1"/>
        <end position="12"/>
    </location>
</feature>
<dbReference type="InterPro" id="IPR043136">
    <property type="entry name" value="B30.2/SPRY_sf"/>
</dbReference>
<feature type="compositionally biased region" description="Polar residues" evidence="1">
    <location>
        <begin position="14"/>
        <end position="24"/>
    </location>
</feature>
<evidence type="ECO:0000313" key="3">
    <source>
        <dbReference type="EMBL" id="KAJ1976147.1"/>
    </source>
</evidence>
<dbReference type="Proteomes" id="UP001151582">
    <property type="component" value="Unassembled WGS sequence"/>
</dbReference>
<dbReference type="PROSITE" id="PS50188">
    <property type="entry name" value="B302_SPRY"/>
    <property type="match status" value="1"/>
</dbReference>
<feature type="region of interest" description="Disordered" evidence="1">
    <location>
        <begin position="268"/>
        <end position="307"/>
    </location>
</feature>
<keyword evidence="4" id="KW-1185">Reference proteome</keyword>
<protein>
    <submittedName>
        <fullName evidence="3">Protein ssh4</fullName>
    </submittedName>
</protein>
<name>A0A9W8E7K8_9FUNG</name>
<dbReference type="Pfam" id="PF00622">
    <property type="entry name" value="SPRY"/>
    <property type="match status" value="1"/>
</dbReference>
<feature type="region of interest" description="Disordered" evidence="1">
    <location>
        <begin position="1"/>
        <end position="33"/>
    </location>
</feature>
<feature type="compositionally biased region" description="Pro residues" evidence="1">
    <location>
        <begin position="292"/>
        <end position="307"/>
    </location>
</feature>
<proteinExistence type="predicted"/>
<feature type="domain" description="B30.2/SPRY" evidence="2">
    <location>
        <begin position="86"/>
        <end position="274"/>
    </location>
</feature>
<dbReference type="EMBL" id="JANBQB010000460">
    <property type="protein sequence ID" value="KAJ1976147.1"/>
    <property type="molecule type" value="Genomic_DNA"/>
</dbReference>
<dbReference type="SUPFAM" id="SSF49899">
    <property type="entry name" value="Concanavalin A-like lectins/glucanases"/>
    <property type="match status" value="1"/>
</dbReference>
<dbReference type="Gene3D" id="2.60.120.920">
    <property type="match status" value="1"/>
</dbReference>
<dbReference type="InterPro" id="IPR001870">
    <property type="entry name" value="B30.2/SPRY"/>
</dbReference>
<evidence type="ECO:0000313" key="4">
    <source>
        <dbReference type="Proteomes" id="UP001151582"/>
    </source>
</evidence>
<dbReference type="OrthoDB" id="258495at2759"/>
<evidence type="ECO:0000259" key="2">
    <source>
        <dbReference type="PROSITE" id="PS50188"/>
    </source>
</evidence>
<sequence length="307" mass="33595">MVWFEKRRERPSQEAASNYYSGSQAEPPPYQQAADAAGNSFRFSPAANASYDSHTMALRFQRQFPPETHPRFLSAADRERCLSQGLPAARLVYPPRYSQSTRGAEAMWDYGHQPNENVVFLTPTTAQFRYAMDSSVQTDLPLPCTLDHSPFAVDRFVVTVIGKAPATVVAVGLASKPYPPFRLPGWNLESVGYHSDDGHKYHNDPMGGRTYGPTFGRSGDAIEVEYTTASGQVVYSLNGRSLGPAFFNVRGPLYPTIGADGPCQLQVQYLPSQPTDPGPKAGAPAYQFSDRPPSPQASEPPPPYSAL</sequence>
<evidence type="ECO:0000256" key="1">
    <source>
        <dbReference type="SAM" id="MobiDB-lite"/>
    </source>
</evidence>
<comment type="caution">
    <text evidence="3">The sequence shown here is derived from an EMBL/GenBank/DDBJ whole genome shotgun (WGS) entry which is preliminary data.</text>
</comment>
<reference evidence="3" key="1">
    <citation type="submission" date="2022-07" db="EMBL/GenBank/DDBJ databases">
        <title>Phylogenomic reconstructions and comparative analyses of Kickxellomycotina fungi.</title>
        <authorList>
            <person name="Reynolds N.K."/>
            <person name="Stajich J.E."/>
            <person name="Barry K."/>
            <person name="Grigoriev I.V."/>
            <person name="Crous P."/>
            <person name="Smith M.E."/>
        </authorList>
    </citation>
    <scope>NUCLEOTIDE SEQUENCE</scope>
    <source>
        <strain evidence="3">RSA 567</strain>
    </source>
</reference>
<dbReference type="InterPro" id="IPR013320">
    <property type="entry name" value="ConA-like_dom_sf"/>
</dbReference>
<dbReference type="SMART" id="SM00449">
    <property type="entry name" value="SPRY"/>
    <property type="match status" value="1"/>
</dbReference>
<dbReference type="InterPro" id="IPR050618">
    <property type="entry name" value="Ubq-SigPath_Reg"/>
</dbReference>
<dbReference type="PANTHER" id="PTHR12864">
    <property type="entry name" value="RAN BINDING PROTEIN 9-RELATED"/>
    <property type="match status" value="1"/>
</dbReference>